<feature type="domain" description="KH type-2" evidence="11">
    <location>
        <begin position="204"/>
        <end position="285"/>
    </location>
</feature>
<dbReference type="EMBL" id="JACRST010000001">
    <property type="protein sequence ID" value="MBC8545572.1"/>
    <property type="molecule type" value="Genomic_DNA"/>
</dbReference>
<dbReference type="Pfam" id="PF01926">
    <property type="entry name" value="MMR_HSR1"/>
    <property type="match status" value="1"/>
</dbReference>
<feature type="region of interest" description="G2" evidence="9">
    <location>
        <begin position="39"/>
        <end position="43"/>
    </location>
</feature>
<dbReference type="InterPro" id="IPR004044">
    <property type="entry name" value="KH_dom_type_2"/>
</dbReference>
<dbReference type="Proteomes" id="UP000653127">
    <property type="component" value="Unassembled WGS sequence"/>
</dbReference>
<evidence type="ECO:0000259" key="11">
    <source>
        <dbReference type="PROSITE" id="PS50823"/>
    </source>
</evidence>
<feature type="region of interest" description="G4" evidence="9">
    <location>
        <begin position="122"/>
        <end position="125"/>
    </location>
</feature>
<feature type="binding site" evidence="8">
    <location>
        <begin position="60"/>
        <end position="64"/>
    </location>
    <ligand>
        <name>GTP</name>
        <dbReference type="ChEBI" id="CHEBI:37565"/>
    </ligand>
</feature>
<evidence type="ECO:0000256" key="8">
    <source>
        <dbReference type="HAMAP-Rule" id="MF_00367"/>
    </source>
</evidence>
<evidence type="ECO:0000256" key="7">
    <source>
        <dbReference type="ARBA" id="ARBA00023136"/>
    </source>
</evidence>
<name>A0A926DXT4_9FIRM</name>
<feature type="binding site" evidence="8">
    <location>
        <begin position="13"/>
        <end position="20"/>
    </location>
    <ligand>
        <name>GTP</name>
        <dbReference type="ChEBI" id="CHEBI:37565"/>
    </ligand>
</feature>
<dbReference type="InterPro" id="IPR009019">
    <property type="entry name" value="KH_sf_prok-type"/>
</dbReference>
<keyword evidence="14" id="KW-1185">Reference proteome</keyword>
<dbReference type="GO" id="GO:0005525">
    <property type="term" value="F:GTP binding"/>
    <property type="evidence" value="ECO:0007669"/>
    <property type="project" value="UniProtKB-UniRule"/>
</dbReference>
<proteinExistence type="inferred from homology"/>
<feature type="domain" description="Era-type G" evidence="12">
    <location>
        <begin position="5"/>
        <end position="173"/>
    </location>
</feature>
<dbReference type="PANTHER" id="PTHR42698:SF1">
    <property type="entry name" value="GTPASE ERA, MITOCHONDRIAL"/>
    <property type="match status" value="1"/>
</dbReference>
<keyword evidence="4 8" id="KW-0547">Nucleotide-binding</keyword>
<dbReference type="InterPro" id="IPR005225">
    <property type="entry name" value="Small_GTP-bd"/>
</dbReference>
<evidence type="ECO:0000313" key="13">
    <source>
        <dbReference type="EMBL" id="MBC8545572.1"/>
    </source>
</evidence>
<dbReference type="PROSITE" id="PS50823">
    <property type="entry name" value="KH_TYPE_2"/>
    <property type="match status" value="1"/>
</dbReference>
<dbReference type="NCBIfam" id="NF000908">
    <property type="entry name" value="PRK00089.1"/>
    <property type="match status" value="1"/>
</dbReference>
<dbReference type="GO" id="GO:0003924">
    <property type="term" value="F:GTPase activity"/>
    <property type="evidence" value="ECO:0007669"/>
    <property type="project" value="UniProtKB-UniRule"/>
</dbReference>
<feature type="region of interest" description="G3" evidence="9">
    <location>
        <begin position="60"/>
        <end position="63"/>
    </location>
</feature>
<comment type="similarity">
    <text evidence="1 8 9 10">Belongs to the TRAFAC class TrmE-Era-EngA-EngB-Septin-like GTPase superfamily. Era GTPase family.</text>
</comment>
<dbReference type="InterPro" id="IPR027417">
    <property type="entry name" value="P-loop_NTPase"/>
</dbReference>
<dbReference type="InterPro" id="IPR006073">
    <property type="entry name" value="GTP-bd"/>
</dbReference>
<evidence type="ECO:0000256" key="5">
    <source>
        <dbReference type="ARBA" id="ARBA00022884"/>
    </source>
</evidence>
<keyword evidence="7 8" id="KW-0472">Membrane</keyword>
<feature type="region of interest" description="G5" evidence="9">
    <location>
        <begin position="152"/>
        <end position="154"/>
    </location>
</feature>
<keyword evidence="8" id="KW-1003">Cell membrane</keyword>
<evidence type="ECO:0000256" key="3">
    <source>
        <dbReference type="ARBA" id="ARBA00022517"/>
    </source>
</evidence>
<evidence type="ECO:0000313" key="14">
    <source>
        <dbReference type="Proteomes" id="UP000653127"/>
    </source>
</evidence>
<dbReference type="AlphaFoldDB" id="A0A926DXT4"/>
<dbReference type="GO" id="GO:0043024">
    <property type="term" value="F:ribosomal small subunit binding"/>
    <property type="evidence" value="ECO:0007669"/>
    <property type="project" value="TreeGrafter"/>
</dbReference>
<organism evidence="13 14">
    <name type="scientific">Ligaoa zhengdingensis</name>
    <dbReference type="NCBI Taxonomy" id="2763658"/>
    <lineage>
        <taxon>Bacteria</taxon>
        <taxon>Bacillati</taxon>
        <taxon>Bacillota</taxon>
        <taxon>Clostridia</taxon>
        <taxon>Eubacteriales</taxon>
        <taxon>Oscillospiraceae</taxon>
        <taxon>Ligaoa</taxon>
    </lineage>
</organism>
<evidence type="ECO:0000256" key="6">
    <source>
        <dbReference type="ARBA" id="ARBA00023134"/>
    </source>
</evidence>
<dbReference type="NCBIfam" id="TIGR00436">
    <property type="entry name" value="era"/>
    <property type="match status" value="1"/>
</dbReference>
<keyword evidence="8" id="KW-0963">Cytoplasm</keyword>
<dbReference type="CDD" id="cd04163">
    <property type="entry name" value="Era"/>
    <property type="match status" value="1"/>
</dbReference>
<dbReference type="Pfam" id="PF07650">
    <property type="entry name" value="KH_2"/>
    <property type="match status" value="1"/>
</dbReference>
<dbReference type="GO" id="GO:0005829">
    <property type="term" value="C:cytosol"/>
    <property type="evidence" value="ECO:0007669"/>
    <property type="project" value="TreeGrafter"/>
</dbReference>
<dbReference type="Gene3D" id="3.30.300.20">
    <property type="match status" value="1"/>
</dbReference>
<evidence type="ECO:0000256" key="1">
    <source>
        <dbReference type="ARBA" id="ARBA00007921"/>
    </source>
</evidence>
<dbReference type="HAMAP" id="MF_00367">
    <property type="entry name" value="GTPase_Era"/>
    <property type="match status" value="1"/>
</dbReference>
<sequence>MEKSYSGFVAIVGRPNVGKSSLMNRFVGEKVAIVSPKPQTTRNKIIGIVTRGGVQLVFIDTPGMHKPRTKLSEYMVKQVNESVADVDIGVLVTEPTGEITRAEHDLVARLKSAKVPVILVINKIDLLAQKEQMMAKIAAFSQEMDFEAIIPVSARTGEGVDILLDKIESYAPEGPHFFDDDAMTDQPERVIVSEIIREKVLGNMQDEIPHGVAVVIENMKERTNAEGEELADIDATIYCERDSHKGMLIGKGGAMLKKIGTQARVDAERFLGIKLNLRLWVKVRDWRNNEVQIRNMGYK</sequence>
<evidence type="ECO:0000256" key="9">
    <source>
        <dbReference type="PROSITE-ProRule" id="PRU01050"/>
    </source>
</evidence>
<comment type="caution">
    <text evidence="13">The sequence shown here is derived from an EMBL/GenBank/DDBJ whole genome shotgun (WGS) entry which is preliminary data.</text>
</comment>
<dbReference type="NCBIfam" id="TIGR00231">
    <property type="entry name" value="small_GTP"/>
    <property type="match status" value="1"/>
</dbReference>
<dbReference type="PANTHER" id="PTHR42698">
    <property type="entry name" value="GTPASE ERA"/>
    <property type="match status" value="1"/>
</dbReference>
<evidence type="ECO:0000259" key="12">
    <source>
        <dbReference type="PROSITE" id="PS51713"/>
    </source>
</evidence>
<evidence type="ECO:0000256" key="2">
    <source>
        <dbReference type="ARBA" id="ARBA00020484"/>
    </source>
</evidence>
<protein>
    <recommendedName>
        <fullName evidence="2 8">GTPase Era</fullName>
    </recommendedName>
</protein>
<feature type="region of interest" description="G1" evidence="9">
    <location>
        <begin position="13"/>
        <end position="20"/>
    </location>
</feature>
<dbReference type="InterPro" id="IPR005662">
    <property type="entry name" value="GTPase_Era-like"/>
</dbReference>
<dbReference type="CDD" id="cd22534">
    <property type="entry name" value="KH-II_Era"/>
    <property type="match status" value="1"/>
</dbReference>
<dbReference type="PRINTS" id="PR00449">
    <property type="entry name" value="RASTRNSFRMNG"/>
</dbReference>
<keyword evidence="5 8" id="KW-0694">RNA-binding</keyword>
<keyword evidence="6 8" id="KW-0342">GTP-binding</keyword>
<accession>A0A926DXT4</accession>
<comment type="function">
    <text evidence="8">An essential GTPase that binds both GDP and GTP, with rapid nucleotide exchange. Plays a role in 16S rRNA processing and 30S ribosomal subunit biogenesis and possibly also in cell cycle regulation and energy metabolism.</text>
</comment>
<feature type="binding site" evidence="8">
    <location>
        <begin position="122"/>
        <end position="125"/>
    </location>
    <ligand>
        <name>GTP</name>
        <dbReference type="ChEBI" id="CHEBI:37565"/>
    </ligand>
</feature>
<dbReference type="PROSITE" id="PS51713">
    <property type="entry name" value="G_ERA"/>
    <property type="match status" value="1"/>
</dbReference>
<dbReference type="SUPFAM" id="SSF54814">
    <property type="entry name" value="Prokaryotic type KH domain (KH-domain type II)"/>
    <property type="match status" value="1"/>
</dbReference>
<gene>
    <name evidence="8 13" type="primary">era</name>
    <name evidence="13" type="ORF">H8711_01290</name>
</gene>
<keyword evidence="8" id="KW-0699">rRNA-binding</keyword>
<dbReference type="SUPFAM" id="SSF52540">
    <property type="entry name" value="P-loop containing nucleoside triphosphate hydrolases"/>
    <property type="match status" value="1"/>
</dbReference>
<evidence type="ECO:0000256" key="10">
    <source>
        <dbReference type="RuleBase" id="RU003761"/>
    </source>
</evidence>
<dbReference type="GO" id="GO:0000028">
    <property type="term" value="P:ribosomal small subunit assembly"/>
    <property type="evidence" value="ECO:0007669"/>
    <property type="project" value="TreeGrafter"/>
</dbReference>
<dbReference type="GO" id="GO:0070181">
    <property type="term" value="F:small ribosomal subunit rRNA binding"/>
    <property type="evidence" value="ECO:0007669"/>
    <property type="project" value="UniProtKB-UniRule"/>
</dbReference>
<reference evidence="13" key="1">
    <citation type="submission" date="2020-08" db="EMBL/GenBank/DDBJ databases">
        <title>Genome public.</title>
        <authorList>
            <person name="Liu C."/>
            <person name="Sun Q."/>
        </authorList>
    </citation>
    <scope>NUCLEOTIDE SEQUENCE</scope>
    <source>
        <strain evidence="13">NSJ-31</strain>
    </source>
</reference>
<dbReference type="InterPro" id="IPR030388">
    <property type="entry name" value="G_ERA_dom"/>
</dbReference>
<dbReference type="FunFam" id="3.40.50.300:FF:000094">
    <property type="entry name" value="GTPase Era"/>
    <property type="match status" value="1"/>
</dbReference>
<evidence type="ECO:0000256" key="4">
    <source>
        <dbReference type="ARBA" id="ARBA00022741"/>
    </source>
</evidence>
<dbReference type="Gene3D" id="3.40.50.300">
    <property type="entry name" value="P-loop containing nucleotide triphosphate hydrolases"/>
    <property type="match status" value="1"/>
</dbReference>
<dbReference type="InterPro" id="IPR015946">
    <property type="entry name" value="KH_dom-like_a/b"/>
</dbReference>
<comment type="subcellular location">
    <subcellularLocation>
        <location evidence="8">Cytoplasm</location>
    </subcellularLocation>
    <subcellularLocation>
        <location evidence="8">Cell membrane</location>
        <topology evidence="8">Peripheral membrane protein</topology>
    </subcellularLocation>
</comment>
<comment type="subunit">
    <text evidence="8">Monomer.</text>
</comment>
<dbReference type="GO" id="GO:0005886">
    <property type="term" value="C:plasma membrane"/>
    <property type="evidence" value="ECO:0007669"/>
    <property type="project" value="UniProtKB-SubCell"/>
</dbReference>
<dbReference type="RefSeq" id="WP_249281724.1">
    <property type="nucleotide sequence ID" value="NZ_JACRST010000001.1"/>
</dbReference>
<keyword evidence="3 8" id="KW-0690">Ribosome biogenesis</keyword>